<keyword evidence="3" id="KW-0408">Iron</keyword>
<keyword evidence="1" id="KW-0349">Heme</keyword>
<reference evidence="4" key="1">
    <citation type="submission" date="2013-08" db="EMBL/GenBank/DDBJ databases">
        <authorList>
            <person name="Mendez C."/>
            <person name="Richter M."/>
            <person name="Ferrer M."/>
            <person name="Sanchez J."/>
        </authorList>
    </citation>
    <scope>NUCLEOTIDE SEQUENCE</scope>
</reference>
<dbReference type="AlphaFoldDB" id="T1C1D0"/>
<gene>
    <name evidence="4" type="ORF">B1B_02540</name>
</gene>
<name>T1C1D0_9ZZZZ</name>
<dbReference type="GO" id="GO:0016491">
    <property type="term" value="F:oxidoreductase activity"/>
    <property type="evidence" value="ECO:0007669"/>
    <property type="project" value="InterPro"/>
</dbReference>
<feature type="non-terminal residue" evidence="4">
    <location>
        <position position="197"/>
    </location>
</feature>
<comment type="caution">
    <text evidence="4">The sequence shown here is derived from an EMBL/GenBank/DDBJ whole genome shotgun (WGS) entry which is preliminary data.</text>
</comment>
<protein>
    <submittedName>
        <fullName evidence="4">Chlorite dismutase</fullName>
    </submittedName>
</protein>
<sequence length="197" mass="22749">MTADSPRSGSAGMGDEEEPRDFVKYAFFHLLPEWRRLPPRTREKGKAEFMRRLDQPPAGVLVRTYSLAGLKAGTEMLVWSIGTELERLQEFHSSLLGTPLGGYLETPYSYLGMARRSEYLGTHAHGGEGSESRRRPFDLPYLFVYPFVKKREWYALSFGERRRIMGEHFRIGHKHPRVQIHTGYSFGLDDMEFILAF</sequence>
<evidence type="ECO:0000256" key="3">
    <source>
        <dbReference type="ARBA" id="ARBA00023004"/>
    </source>
</evidence>
<dbReference type="PANTHER" id="PTHR36843">
    <property type="entry name" value="HEME-DEPENDENT PEROXIDASE YWFI-RELATED"/>
    <property type="match status" value="1"/>
</dbReference>
<evidence type="ECO:0000256" key="1">
    <source>
        <dbReference type="ARBA" id="ARBA00022617"/>
    </source>
</evidence>
<dbReference type="GO" id="GO:0020037">
    <property type="term" value="F:heme binding"/>
    <property type="evidence" value="ECO:0007669"/>
    <property type="project" value="InterPro"/>
</dbReference>
<proteinExistence type="predicted"/>
<dbReference type="SUPFAM" id="SSF54909">
    <property type="entry name" value="Dimeric alpha+beta barrel"/>
    <property type="match status" value="1"/>
</dbReference>
<dbReference type="PANTHER" id="PTHR36843:SF1">
    <property type="entry name" value="COPROHEME DECARBOXYLASE"/>
    <property type="match status" value="1"/>
</dbReference>
<reference evidence="4" key="2">
    <citation type="journal article" date="2014" name="ISME J.">
        <title>Microbial stratification in low pH oxic and suboxic macroscopic growths along an acid mine drainage.</title>
        <authorList>
            <person name="Mendez-Garcia C."/>
            <person name="Mesa V."/>
            <person name="Sprenger R.R."/>
            <person name="Richter M."/>
            <person name="Diez M.S."/>
            <person name="Solano J."/>
            <person name="Bargiela R."/>
            <person name="Golyshina O.V."/>
            <person name="Manteca A."/>
            <person name="Ramos J.L."/>
            <person name="Gallego J.R."/>
            <person name="Llorente I."/>
            <person name="Martins Dos Santos V.A."/>
            <person name="Jensen O.N."/>
            <person name="Pelaez A.I."/>
            <person name="Sanchez J."/>
            <person name="Ferrer M."/>
        </authorList>
    </citation>
    <scope>NUCLEOTIDE SEQUENCE</scope>
</reference>
<dbReference type="InterPro" id="IPR011008">
    <property type="entry name" value="Dimeric_a/b-barrel"/>
</dbReference>
<dbReference type="Gene3D" id="3.30.70.1030">
    <property type="entry name" value="Apc35880, domain 1"/>
    <property type="match status" value="2"/>
</dbReference>
<organism evidence="4">
    <name type="scientific">mine drainage metagenome</name>
    <dbReference type="NCBI Taxonomy" id="410659"/>
    <lineage>
        <taxon>unclassified sequences</taxon>
        <taxon>metagenomes</taxon>
        <taxon>ecological metagenomes</taxon>
    </lineage>
</organism>
<dbReference type="EMBL" id="AUZY01001516">
    <property type="protein sequence ID" value="EQD74663.1"/>
    <property type="molecule type" value="Genomic_DNA"/>
</dbReference>
<keyword evidence="2" id="KW-0479">Metal-binding</keyword>
<dbReference type="InterPro" id="IPR010644">
    <property type="entry name" value="ChdC/CLD"/>
</dbReference>
<evidence type="ECO:0000313" key="4">
    <source>
        <dbReference type="EMBL" id="EQD74663.1"/>
    </source>
</evidence>
<accession>T1C1D0</accession>
<dbReference type="GO" id="GO:0046872">
    <property type="term" value="F:metal ion binding"/>
    <property type="evidence" value="ECO:0007669"/>
    <property type="project" value="UniProtKB-KW"/>
</dbReference>
<evidence type="ECO:0000256" key="2">
    <source>
        <dbReference type="ARBA" id="ARBA00022723"/>
    </source>
</evidence>
<dbReference type="Pfam" id="PF06778">
    <property type="entry name" value="Chlor_dismutase"/>
    <property type="match status" value="1"/>
</dbReference>